<protein>
    <submittedName>
        <fullName evidence="1">Uncharacterized protein</fullName>
    </submittedName>
</protein>
<comment type="caution">
    <text evidence="1">The sequence shown here is derived from an EMBL/GenBank/DDBJ whole genome shotgun (WGS) entry which is preliminary data.</text>
</comment>
<accession>A0A392VR36</accession>
<organism evidence="1 2">
    <name type="scientific">Trifolium medium</name>
    <dbReference type="NCBI Taxonomy" id="97028"/>
    <lineage>
        <taxon>Eukaryota</taxon>
        <taxon>Viridiplantae</taxon>
        <taxon>Streptophyta</taxon>
        <taxon>Embryophyta</taxon>
        <taxon>Tracheophyta</taxon>
        <taxon>Spermatophyta</taxon>
        <taxon>Magnoliopsida</taxon>
        <taxon>eudicotyledons</taxon>
        <taxon>Gunneridae</taxon>
        <taxon>Pentapetalae</taxon>
        <taxon>rosids</taxon>
        <taxon>fabids</taxon>
        <taxon>Fabales</taxon>
        <taxon>Fabaceae</taxon>
        <taxon>Papilionoideae</taxon>
        <taxon>50 kb inversion clade</taxon>
        <taxon>NPAAA clade</taxon>
        <taxon>Hologalegina</taxon>
        <taxon>IRL clade</taxon>
        <taxon>Trifolieae</taxon>
        <taxon>Trifolium</taxon>
    </lineage>
</organism>
<dbReference type="EMBL" id="LXQA011219703">
    <property type="protein sequence ID" value="MCI89451.1"/>
    <property type="molecule type" value="Genomic_DNA"/>
</dbReference>
<keyword evidence="2" id="KW-1185">Reference proteome</keyword>
<reference evidence="1 2" key="1">
    <citation type="journal article" date="2018" name="Front. Plant Sci.">
        <title>Red Clover (Trifolium pratense) and Zigzag Clover (T. medium) - A Picture of Genomic Similarities and Differences.</title>
        <authorList>
            <person name="Dluhosova J."/>
            <person name="Istvanek J."/>
            <person name="Nedelnik J."/>
            <person name="Repkova J."/>
        </authorList>
    </citation>
    <scope>NUCLEOTIDE SEQUENCE [LARGE SCALE GENOMIC DNA]</scope>
    <source>
        <strain evidence="2">cv. 10/8</strain>
        <tissue evidence="1">Leaf</tissue>
    </source>
</reference>
<evidence type="ECO:0000313" key="2">
    <source>
        <dbReference type="Proteomes" id="UP000265520"/>
    </source>
</evidence>
<dbReference type="Proteomes" id="UP000265520">
    <property type="component" value="Unassembled WGS sequence"/>
</dbReference>
<evidence type="ECO:0000313" key="1">
    <source>
        <dbReference type="EMBL" id="MCI89451.1"/>
    </source>
</evidence>
<proteinExistence type="predicted"/>
<feature type="non-terminal residue" evidence="1">
    <location>
        <position position="1"/>
    </location>
</feature>
<dbReference type="AlphaFoldDB" id="A0A392VR36"/>
<sequence>KGLEADEQQSCVLLETGQLAWRASHLA</sequence>
<name>A0A392VR36_9FABA</name>